<feature type="compositionally biased region" description="Polar residues" evidence="1">
    <location>
        <begin position="702"/>
        <end position="722"/>
    </location>
</feature>
<feature type="region of interest" description="Disordered" evidence="1">
    <location>
        <begin position="243"/>
        <end position="271"/>
    </location>
</feature>
<evidence type="ECO:0000259" key="2">
    <source>
        <dbReference type="Pfam" id="PF20776"/>
    </source>
</evidence>
<sequence>MPALGSRGAYTCARCEVRQLLLRRNGSTPTSFLAAVQQRRHESTDDSPFTSHEGDRTSYEQHRPVKQHYAYKSFKPDGTVSRRGKRRTERSEHLKIKSLDKDSEIIILRELPEYMARQTPTRKQDDTRDETEAESTGPTTQDIQKLFSEDLPATEEIIASIEQHKPSETVLSQAEYKKTKSILSDSFVSEQLLLYLHKKLPVDPMAIAKSNPKSKKRAHHPATNRPGTVELSSAAVTRLAISPWGPSTSKSAGTSKPKPMRPMTRRNLAKSSKTAMLDGIMRQVWGVQTEEENESRGKVEITLSPQQWGLLNTREDKDLFAALRARKFFQRTTFNRDPKKGALIIRGPRSEADLVSKLIEKAFAGASSTEINLKGLEAALYKGRAHDFEVRFSQSKLRDLMYMTRTFIHFDKDRLILEVAGFHKEHVEDATRLLVMMLDMQKLQTNRNIILPQSELLVREPIHVAGALPSWARPNQYTRLRLRYLRSKSSLLEKAHRDWSKAHSGIDVLDQIDKHIGTIAEKEIHSAKHATYWKGFMSTTPPVASYGFILKPELGSTIPEPAGIPAQEETVASDVSESAPAMEDHQAPDARLMFVKNVPALPTVMSGFERLTLTELGTRSSVEPRVIAKLIPSPLTENGAEQMQYPTISFAFALSPRTPDSFSSLQQQTAERSESQANQLLSHRVLTESDLDHLVEGHEKQQASQTSGNANVPNGSDEQGSTDPGIILPYSCDIDDKSKMVLKSIRATIREKKINVPLPDRAVDVQFTTKRIVKGKVKPLLELEEIKAFVDQIMTSMREGTDLRAPATVNIPLVRSMLNTKSQRKGTVTVPYFFAGFEHREIRRLRAAEDHKPHVPRVVQEMKGGWAITDVEGGVSGGRYIELSARQSPEMSKSAFIESALGMADFIHRVHTGSWRPKMRQLTEEYEKSMPAQTVTMPVIGGEGTLSDGTREIDPYEQDVVPFVDHDPSAQTKDPLAEAVDADEIPVINQDGALINEDDLSVNEDKGSVIEDEVFISDGVSVDEAETEAQGMEAEALRRKAMALDD</sequence>
<feature type="region of interest" description="Disordered" evidence="1">
    <location>
        <begin position="32"/>
        <end position="93"/>
    </location>
</feature>
<proteinExistence type="predicted"/>
<evidence type="ECO:0000313" key="4">
    <source>
        <dbReference type="EMBL" id="KAF2152017.1"/>
    </source>
</evidence>
<name>A0A9P4IY42_9PEZI</name>
<dbReference type="Pfam" id="PF20778">
    <property type="entry name" value="SLS1_C"/>
    <property type="match status" value="1"/>
</dbReference>
<organism evidence="4 5">
    <name type="scientific">Myriangium duriaei CBS 260.36</name>
    <dbReference type="NCBI Taxonomy" id="1168546"/>
    <lineage>
        <taxon>Eukaryota</taxon>
        <taxon>Fungi</taxon>
        <taxon>Dikarya</taxon>
        <taxon>Ascomycota</taxon>
        <taxon>Pezizomycotina</taxon>
        <taxon>Dothideomycetes</taxon>
        <taxon>Dothideomycetidae</taxon>
        <taxon>Myriangiales</taxon>
        <taxon>Myriangiaceae</taxon>
        <taxon>Myriangium</taxon>
    </lineage>
</organism>
<feature type="region of interest" description="Disordered" evidence="1">
    <location>
        <begin position="696"/>
        <end position="726"/>
    </location>
</feature>
<dbReference type="AlphaFoldDB" id="A0A9P4IY42"/>
<feature type="domain" description="SLS1 N-terminal" evidence="2">
    <location>
        <begin position="152"/>
        <end position="289"/>
    </location>
</feature>
<feature type="region of interest" description="Disordered" evidence="1">
    <location>
        <begin position="116"/>
        <end position="140"/>
    </location>
</feature>
<dbReference type="Proteomes" id="UP000799439">
    <property type="component" value="Unassembled WGS sequence"/>
</dbReference>
<feature type="compositionally biased region" description="Basic and acidic residues" evidence="1">
    <location>
        <begin position="52"/>
        <end position="63"/>
    </location>
</feature>
<evidence type="ECO:0000256" key="1">
    <source>
        <dbReference type="SAM" id="MobiDB-lite"/>
    </source>
</evidence>
<keyword evidence="5" id="KW-1185">Reference proteome</keyword>
<evidence type="ECO:0000313" key="5">
    <source>
        <dbReference type="Proteomes" id="UP000799439"/>
    </source>
</evidence>
<feature type="compositionally biased region" description="Polar residues" evidence="1">
    <location>
        <begin position="245"/>
        <end position="254"/>
    </location>
</feature>
<dbReference type="PANTHER" id="PTHR37919:SF2">
    <property type="entry name" value="EXPERA DOMAIN-CONTAINING PROTEIN"/>
    <property type="match status" value="1"/>
</dbReference>
<dbReference type="PANTHER" id="PTHR37919">
    <property type="entry name" value="PROTEIN CBG05606"/>
    <property type="match status" value="1"/>
</dbReference>
<dbReference type="OrthoDB" id="5392646at2759"/>
<reference evidence="4" key="1">
    <citation type="journal article" date="2020" name="Stud. Mycol.">
        <title>101 Dothideomycetes genomes: a test case for predicting lifestyles and emergence of pathogens.</title>
        <authorList>
            <person name="Haridas S."/>
            <person name="Albert R."/>
            <person name="Binder M."/>
            <person name="Bloem J."/>
            <person name="Labutti K."/>
            <person name="Salamov A."/>
            <person name="Andreopoulos B."/>
            <person name="Baker S."/>
            <person name="Barry K."/>
            <person name="Bills G."/>
            <person name="Bluhm B."/>
            <person name="Cannon C."/>
            <person name="Castanera R."/>
            <person name="Culley D."/>
            <person name="Daum C."/>
            <person name="Ezra D."/>
            <person name="Gonzalez J."/>
            <person name="Henrissat B."/>
            <person name="Kuo A."/>
            <person name="Liang C."/>
            <person name="Lipzen A."/>
            <person name="Lutzoni F."/>
            <person name="Magnuson J."/>
            <person name="Mondo S."/>
            <person name="Nolan M."/>
            <person name="Ohm R."/>
            <person name="Pangilinan J."/>
            <person name="Park H.-J."/>
            <person name="Ramirez L."/>
            <person name="Alfaro M."/>
            <person name="Sun H."/>
            <person name="Tritt A."/>
            <person name="Yoshinaga Y."/>
            <person name="Zwiers L.-H."/>
            <person name="Turgeon B."/>
            <person name="Goodwin S."/>
            <person name="Spatafora J."/>
            <person name="Crous P."/>
            <person name="Grigoriev I."/>
        </authorList>
    </citation>
    <scope>NUCLEOTIDE SEQUENCE</scope>
    <source>
        <strain evidence="4">CBS 260.36</strain>
    </source>
</reference>
<accession>A0A9P4IY42</accession>
<dbReference type="InterPro" id="IPR048400">
    <property type="entry name" value="SLS1_N"/>
</dbReference>
<protein>
    <submittedName>
        <fullName evidence="4">Uncharacterized protein</fullName>
    </submittedName>
</protein>
<gene>
    <name evidence="4" type="ORF">K461DRAFT_313778</name>
</gene>
<dbReference type="Pfam" id="PF20776">
    <property type="entry name" value="SLS1_N"/>
    <property type="match status" value="1"/>
</dbReference>
<feature type="domain" description="SLS1 C-terminal" evidence="3">
    <location>
        <begin position="721"/>
        <end position="910"/>
    </location>
</feature>
<comment type="caution">
    <text evidence="4">The sequence shown here is derived from an EMBL/GenBank/DDBJ whole genome shotgun (WGS) entry which is preliminary data.</text>
</comment>
<dbReference type="InterPro" id="IPR048401">
    <property type="entry name" value="SLS1_C"/>
</dbReference>
<dbReference type="EMBL" id="ML996087">
    <property type="protein sequence ID" value="KAF2152017.1"/>
    <property type="molecule type" value="Genomic_DNA"/>
</dbReference>
<evidence type="ECO:0000259" key="3">
    <source>
        <dbReference type="Pfam" id="PF20778"/>
    </source>
</evidence>